<protein>
    <submittedName>
        <fullName evidence="5">LytR/AlgR family response regulator transcription factor</fullName>
    </submittedName>
</protein>
<evidence type="ECO:0000259" key="3">
    <source>
        <dbReference type="PROSITE" id="PS50110"/>
    </source>
</evidence>
<keyword evidence="2" id="KW-0597">Phosphoprotein</keyword>
<dbReference type="Gene3D" id="3.40.50.2300">
    <property type="match status" value="1"/>
</dbReference>
<dbReference type="RefSeq" id="WP_394460501.1">
    <property type="nucleotide sequence ID" value="NZ_JBIGHZ010000003.1"/>
</dbReference>
<dbReference type="Proteomes" id="UP001606099">
    <property type="component" value="Unassembled WGS sequence"/>
</dbReference>
<dbReference type="InterPro" id="IPR011006">
    <property type="entry name" value="CheY-like_superfamily"/>
</dbReference>
<gene>
    <name evidence="5" type="ORF">ACG0Z6_08855</name>
</gene>
<keyword evidence="6" id="KW-1185">Reference proteome</keyword>
<name>A0ABW7FVK5_9BURK</name>
<sequence>MLQSLLRVLIADDEAMARLRLRTLVQACEATFAEVVGETQNATQTLQWLREQACDVLLLDIQMPGPDGLQLARQLLQLPDAPELVFVTAHGQHALQAFELQALDYITKPVSRERLWASLARAAQRLQQRRGVAFVGGDPLVQEPVVTVSERGRLLRLPLSSVLFVRAEQKYLTLHTATQSHVLEGSLSELAQRYEGHFVRIHRNTLVARAALRELQRRDDCEDTGSGTEGNWAVRVARLDQWLAVSRRQLGAVRAALTQTG</sequence>
<organism evidence="5 6">
    <name type="scientific">Roseateles rivi</name>
    <dbReference type="NCBI Taxonomy" id="3299028"/>
    <lineage>
        <taxon>Bacteria</taxon>
        <taxon>Pseudomonadati</taxon>
        <taxon>Pseudomonadota</taxon>
        <taxon>Betaproteobacteria</taxon>
        <taxon>Burkholderiales</taxon>
        <taxon>Sphaerotilaceae</taxon>
        <taxon>Roseateles</taxon>
    </lineage>
</organism>
<dbReference type="SMART" id="SM00850">
    <property type="entry name" value="LytTR"/>
    <property type="match status" value="1"/>
</dbReference>
<evidence type="ECO:0000256" key="1">
    <source>
        <dbReference type="ARBA" id="ARBA00023125"/>
    </source>
</evidence>
<dbReference type="InterPro" id="IPR039420">
    <property type="entry name" value="WalR-like"/>
</dbReference>
<accession>A0ABW7FVK5</accession>
<evidence type="ECO:0000313" key="6">
    <source>
        <dbReference type="Proteomes" id="UP001606099"/>
    </source>
</evidence>
<evidence type="ECO:0000259" key="4">
    <source>
        <dbReference type="PROSITE" id="PS50930"/>
    </source>
</evidence>
<evidence type="ECO:0000313" key="5">
    <source>
        <dbReference type="EMBL" id="MFG6448352.1"/>
    </source>
</evidence>
<keyword evidence="1" id="KW-0238">DNA-binding</keyword>
<dbReference type="PROSITE" id="PS50930">
    <property type="entry name" value="HTH_LYTTR"/>
    <property type="match status" value="1"/>
</dbReference>
<dbReference type="InterPro" id="IPR001789">
    <property type="entry name" value="Sig_transdc_resp-reg_receiver"/>
</dbReference>
<dbReference type="InterPro" id="IPR007492">
    <property type="entry name" value="LytTR_DNA-bd_dom"/>
</dbReference>
<feature type="domain" description="HTH LytTR-type" evidence="4">
    <location>
        <begin position="146"/>
        <end position="259"/>
    </location>
</feature>
<dbReference type="Gene3D" id="2.40.50.1020">
    <property type="entry name" value="LytTr DNA-binding domain"/>
    <property type="match status" value="1"/>
</dbReference>
<dbReference type="SMART" id="SM00448">
    <property type="entry name" value="REC"/>
    <property type="match status" value="1"/>
</dbReference>
<dbReference type="PROSITE" id="PS50110">
    <property type="entry name" value="RESPONSE_REGULATORY"/>
    <property type="match status" value="1"/>
</dbReference>
<dbReference type="PANTHER" id="PTHR48111">
    <property type="entry name" value="REGULATOR OF RPOS"/>
    <property type="match status" value="1"/>
</dbReference>
<reference evidence="5 6" key="1">
    <citation type="submission" date="2024-08" db="EMBL/GenBank/DDBJ databases">
        <authorList>
            <person name="Lu H."/>
        </authorList>
    </citation>
    <scope>NUCLEOTIDE SEQUENCE [LARGE SCALE GENOMIC DNA]</scope>
    <source>
        <strain evidence="5 6">BYS180W</strain>
    </source>
</reference>
<dbReference type="PANTHER" id="PTHR48111:SF69">
    <property type="entry name" value="RESPONSE REGULATOR RECEIVER"/>
    <property type="match status" value="1"/>
</dbReference>
<comment type="caution">
    <text evidence="5">The sequence shown here is derived from an EMBL/GenBank/DDBJ whole genome shotgun (WGS) entry which is preliminary data.</text>
</comment>
<dbReference type="Pfam" id="PF00072">
    <property type="entry name" value="Response_reg"/>
    <property type="match status" value="1"/>
</dbReference>
<feature type="domain" description="Response regulatory" evidence="3">
    <location>
        <begin position="7"/>
        <end position="123"/>
    </location>
</feature>
<dbReference type="EMBL" id="JBIGHZ010000003">
    <property type="protein sequence ID" value="MFG6448352.1"/>
    <property type="molecule type" value="Genomic_DNA"/>
</dbReference>
<dbReference type="Pfam" id="PF04397">
    <property type="entry name" value="LytTR"/>
    <property type="match status" value="1"/>
</dbReference>
<feature type="modified residue" description="4-aspartylphosphate" evidence="2">
    <location>
        <position position="60"/>
    </location>
</feature>
<dbReference type="SUPFAM" id="SSF52172">
    <property type="entry name" value="CheY-like"/>
    <property type="match status" value="1"/>
</dbReference>
<evidence type="ECO:0000256" key="2">
    <source>
        <dbReference type="PROSITE-ProRule" id="PRU00169"/>
    </source>
</evidence>
<proteinExistence type="predicted"/>